<dbReference type="Proteomes" id="UP000267017">
    <property type="component" value="Unassembled WGS sequence"/>
</dbReference>
<evidence type="ECO:0000256" key="1">
    <source>
        <dbReference type="SAM" id="SignalP"/>
    </source>
</evidence>
<dbReference type="PANTHER" id="PTHR43649:SF11">
    <property type="entry name" value="ABC TRANSPORTER SUBSTRATE-BINDING PROTEIN YESO-RELATED"/>
    <property type="match status" value="1"/>
</dbReference>
<dbReference type="OrthoDB" id="383937at2"/>
<sequence length="433" mass="46577">MKRKTWSIAVLSAVLLTLSACSNSGTENADTGSGKETVELRFAWWGSEDRHTATLEAIKIFEEKNPGIKILPEYSGFDGYESKLQAQVAGNSAPDLFQSTGDINNRLGVDAMLPLDGVLDTKGMNETTMESVAMDGKTVGAYIGLAADAYLYDKTLLDSLGVEPPKPPYTWDDLAAKFKEVSEKSGGKVYGAVDSSVAFDVFKIFGVTALDAPEPFPNDTKSYTFTEDQIKAYYQYWADLRAANAVAPPDLSATSDDSANSLIVKGKAAFVPIASSSFSRFQSQTKNTLDMVMMPQSASTGRTVLPGTSQVLSISATTKHPEEAAKFLNFFVHDTDAAKVLKTTRGVLPTEEQREALLSTADLSEGDKKNIDLIQAINKLEGVAISFPPSGPQILNWKGSIEKVGQEIAFGKISVDEGAKKLMNEVNAVFGGK</sequence>
<dbReference type="EMBL" id="RRCN01000001">
    <property type="protein sequence ID" value="RRJ61974.1"/>
    <property type="molecule type" value="Genomic_DNA"/>
</dbReference>
<evidence type="ECO:0000313" key="2">
    <source>
        <dbReference type="EMBL" id="RRJ61974.1"/>
    </source>
</evidence>
<protein>
    <submittedName>
        <fullName evidence="2">Carbohydrate ABC transporter substrate-binding protein</fullName>
    </submittedName>
</protein>
<dbReference type="RefSeq" id="WP_128629891.1">
    <property type="nucleotide sequence ID" value="NZ_RRCN01000001.1"/>
</dbReference>
<dbReference type="SUPFAM" id="SSF53850">
    <property type="entry name" value="Periplasmic binding protein-like II"/>
    <property type="match status" value="1"/>
</dbReference>
<dbReference type="PROSITE" id="PS51257">
    <property type="entry name" value="PROKAR_LIPOPROTEIN"/>
    <property type="match status" value="1"/>
</dbReference>
<proteinExistence type="predicted"/>
<comment type="caution">
    <text evidence="2">The sequence shown here is derived from an EMBL/GenBank/DDBJ whole genome shotgun (WGS) entry which is preliminary data.</text>
</comment>
<evidence type="ECO:0000313" key="3">
    <source>
        <dbReference type="Proteomes" id="UP000267017"/>
    </source>
</evidence>
<dbReference type="PANTHER" id="PTHR43649">
    <property type="entry name" value="ARABINOSE-BINDING PROTEIN-RELATED"/>
    <property type="match status" value="1"/>
</dbReference>
<feature type="chain" id="PRO_5039281473" evidence="1">
    <location>
        <begin position="23"/>
        <end position="433"/>
    </location>
</feature>
<accession>A0A3P3TW36</accession>
<reference evidence="2 3" key="1">
    <citation type="submission" date="2018-11" db="EMBL/GenBank/DDBJ databases">
        <title>Genome sequencing of Paenibacillus sp. KCOM 3021 (= ChDC PVNT-B20).</title>
        <authorList>
            <person name="Kook J.-K."/>
            <person name="Park S.-N."/>
            <person name="Lim Y.K."/>
        </authorList>
    </citation>
    <scope>NUCLEOTIDE SEQUENCE [LARGE SCALE GENOMIC DNA]</scope>
    <source>
        <strain evidence="2 3">KCOM 3021</strain>
    </source>
</reference>
<dbReference type="InterPro" id="IPR050490">
    <property type="entry name" value="Bact_solute-bd_prot1"/>
</dbReference>
<keyword evidence="1" id="KW-0732">Signal</keyword>
<dbReference type="Pfam" id="PF13416">
    <property type="entry name" value="SBP_bac_8"/>
    <property type="match status" value="1"/>
</dbReference>
<gene>
    <name evidence="2" type="ORF">EHV15_02510</name>
</gene>
<feature type="signal peptide" evidence="1">
    <location>
        <begin position="1"/>
        <end position="22"/>
    </location>
</feature>
<name>A0A3P3TW36_9BACL</name>
<dbReference type="AlphaFoldDB" id="A0A3P3TW36"/>
<dbReference type="Gene3D" id="3.40.190.10">
    <property type="entry name" value="Periplasmic binding protein-like II"/>
    <property type="match status" value="2"/>
</dbReference>
<keyword evidence="3" id="KW-1185">Reference proteome</keyword>
<dbReference type="InterPro" id="IPR006059">
    <property type="entry name" value="SBP"/>
</dbReference>
<organism evidence="2 3">
    <name type="scientific">Paenibacillus oralis</name>
    <dbReference type="NCBI Taxonomy" id="2490856"/>
    <lineage>
        <taxon>Bacteria</taxon>
        <taxon>Bacillati</taxon>
        <taxon>Bacillota</taxon>
        <taxon>Bacilli</taxon>
        <taxon>Bacillales</taxon>
        <taxon>Paenibacillaceae</taxon>
        <taxon>Paenibacillus</taxon>
    </lineage>
</organism>